<gene>
    <name evidence="3" type="ORF">OUZ56_012303</name>
</gene>
<dbReference type="PANTHER" id="PTHR22922">
    <property type="entry name" value="GPI-ANCHORED PROTEIN P137"/>
    <property type="match status" value="1"/>
</dbReference>
<feature type="region of interest" description="Disordered" evidence="1">
    <location>
        <begin position="323"/>
        <end position="347"/>
    </location>
</feature>
<keyword evidence="2" id="KW-0472">Membrane</keyword>
<keyword evidence="4" id="KW-1185">Reference proteome</keyword>
<evidence type="ECO:0000313" key="3">
    <source>
        <dbReference type="EMBL" id="KAK4007142.1"/>
    </source>
</evidence>
<keyword evidence="2" id="KW-1133">Transmembrane helix</keyword>
<evidence type="ECO:0000256" key="2">
    <source>
        <dbReference type="SAM" id="Phobius"/>
    </source>
</evidence>
<organism evidence="3 4">
    <name type="scientific">Daphnia magna</name>
    <dbReference type="NCBI Taxonomy" id="35525"/>
    <lineage>
        <taxon>Eukaryota</taxon>
        <taxon>Metazoa</taxon>
        <taxon>Ecdysozoa</taxon>
        <taxon>Arthropoda</taxon>
        <taxon>Crustacea</taxon>
        <taxon>Branchiopoda</taxon>
        <taxon>Diplostraca</taxon>
        <taxon>Cladocera</taxon>
        <taxon>Anomopoda</taxon>
        <taxon>Daphniidae</taxon>
        <taxon>Daphnia</taxon>
    </lineage>
</organism>
<name>A0ABQ9Z2M0_9CRUS</name>
<dbReference type="EMBL" id="JAOYFB010000002">
    <property type="protein sequence ID" value="KAK4007142.1"/>
    <property type="molecule type" value="Genomic_DNA"/>
</dbReference>
<evidence type="ECO:0000256" key="1">
    <source>
        <dbReference type="SAM" id="MobiDB-lite"/>
    </source>
</evidence>
<dbReference type="Proteomes" id="UP001234178">
    <property type="component" value="Unassembled WGS sequence"/>
</dbReference>
<comment type="caution">
    <text evidence="3">The sequence shown here is derived from an EMBL/GenBank/DDBJ whole genome shotgun (WGS) entry which is preliminary data.</text>
</comment>
<dbReference type="PANTHER" id="PTHR22922:SF19">
    <property type="entry name" value="CAPRIN HOMOLOG"/>
    <property type="match status" value="1"/>
</dbReference>
<protein>
    <submittedName>
        <fullName evidence="3">Uncharacterized protein</fullName>
    </submittedName>
</protein>
<sequence>MDYIKSYELIHVQQTQNFAELDATFATMEHILGWLQQQTESWEIGLSALANGRLSPQMFSPTMLQTVIADINTNLPLGWAIPSEHLWVVYREARVSVAVVINHFRLFIEIPIYDHAQHFNLFQIISLPKPTKNGSHGVRFTNIPDFLAVAPDLDTFIELSSIEILNCRQLDKQLCAFHTGFSKREAGSPGCTARADHWIFPASLEGSTVSTAIALQIPNIPDFRPNITYNKTATVIPFPATNTSHLTRMSELLLQQAAVEVKASMTHDQIVRLLDSSSQTASHQCAYSYEWVVAFTLLTLGLGGLTVFTLLLSRLEMNHLRQSSGVHENADCHPVRSSGPPTPEEDN</sequence>
<evidence type="ECO:0000313" key="4">
    <source>
        <dbReference type="Proteomes" id="UP001234178"/>
    </source>
</evidence>
<accession>A0ABQ9Z2M0</accession>
<reference evidence="3 4" key="1">
    <citation type="journal article" date="2023" name="Nucleic Acids Res.">
        <title>The hologenome of Daphnia magna reveals possible DNA methylation and microbiome-mediated evolution of the host genome.</title>
        <authorList>
            <person name="Chaturvedi A."/>
            <person name="Li X."/>
            <person name="Dhandapani V."/>
            <person name="Marshall H."/>
            <person name="Kissane S."/>
            <person name="Cuenca-Cambronero M."/>
            <person name="Asole G."/>
            <person name="Calvet F."/>
            <person name="Ruiz-Romero M."/>
            <person name="Marangio P."/>
            <person name="Guigo R."/>
            <person name="Rago D."/>
            <person name="Mirbahai L."/>
            <person name="Eastwood N."/>
            <person name="Colbourne J.K."/>
            <person name="Zhou J."/>
            <person name="Mallon E."/>
            <person name="Orsini L."/>
        </authorList>
    </citation>
    <scope>NUCLEOTIDE SEQUENCE [LARGE SCALE GENOMIC DNA]</scope>
    <source>
        <strain evidence="3">LRV0_1</strain>
    </source>
</reference>
<feature type="transmembrane region" description="Helical" evidence="2">
    <location>
        <begin position="291"/>
        <end position="312"/>
    </location>
</feature>
<proteinExistence type="predicted"/>
<dbReference type="InterPro" id="IPR028816">
    <property type="entry name" value="Caprin"/>
</dbReference>
<keyword evidence="2" id="KW-0812">Transmembrane</keyword>